<evidence type="ECO:0000256" key="1">
    <source>
        <dbReference type="SAM" id="Phobius"/>
    </source>
</evidence>
<dbReference type="InterPro" id="IPR007813">
    <property type="entry name" value="PilN"/>
</dbReference>
<accession>A0A2N7UP91</accession>
<evidence type="ECO:0000313" key="3">
    <source>
        <dbReference type="Proteomes" id="UP000235547"/>
    </source>
</evidence>
<evidence type="ECO:0000313" key="2">
    <source>
        <dbReference type="EMBL" id="PMR82255.1"/>
    </source>
</evidence>
<dbReference type="PANTHER" id="PTHR40278">
    <property type="entry name" value="DNA UTILIZATION PROTEIN HOFN"/>
    <property type="match status" value="1"/>
</dbReference>
<dbReference type="SUPFAM" id="SSF53067">
    <property type="entry name" value="Actin-like ATPase domain"/>
    <property type="match status" value="1"/>
</dbReference>
<gene>
    <name evidence="2" type="ORF">C1H70_03465</name>
</gene>
<dbReference type="OrthoDB" id="5621075at2"/>
<dbReference type="Proteomes" id="UP000235547">
    <property type="component" value="Unassembled WGS sequence"/>
</dbReference>
<comment type="caution">
    <text evidence="2">The sequence shown here is derived from an EMBL/GenBank/DDBJ whole genome shotgun (WGS) entry which is preliminary data.</text>
</comment>
<dbReference type="EMBL" id="PNRG01000005">
    <property type="protein sequence ID" value="PMR82255.1"/>
    <property type="molecule type" value="Genomic_DNA"/>
</dbReference>
<keyword evidence="1" id="KW-0472">Membrane</keyword>
<keyword evidence="1" id="KW-0812">Transmembrane</keyword>
<dbReference type="InterPro" id="IPR043129">
    <property type="entry name" value="ATPase_NBD"/>
</dbReference>
<name>A0A2N7UP91_9GAMM</name>
<dbReference type="AlphaFoldDB" id="A0A2N7UP91"/>
<keyword evidence="3" id="KW-1185">Reference proteome</keyword>
<organism evidence="2 3">
    <name type="scientific">Halomonas urumqiensis</name>
    <dbReference type="NCBI Taxonomy" id="1684789"/>
    <lineage>
        <taxon>Bacteria</taxon>
        <taxon>Pseudomonadati</taxon>
        <taxon>Pseudomonadota</taxon>
        <taxon>Gammaproteobacteria</taxon>
        <taxon>Oceanospirillales</taxon>
        <taxon>Halomonadaceae</taxon>
        <taxon>Halomonas</taxon>
    </lineage>
</organism>
<feature type="transmembrane region" description="Helical" evidence="1">
    <location>
        <begin position="214"/>
        <end position="232"/>
    </location>
</feature>
<reference evidence="2 3" key="1">
    <citation type="submission" date="2018-01" db="EMBL/GenBank/DDBJ databases">
        <title>Halomonas endophytica sp. nov., isolated from storage liquid in the stems of Populus euphratica.</title>
        <authorList>
            <person name="Chen C."/>
        </authorList>
    </citation>
    <scope>NUCLEOTIDE SEQUENCE [LARGE SCALE GENOMIC DNA]</scope>
    <source>
        <strain evidence="2 3">BZ-SZ-XJ27</strain>
    </source>
</reference>
<dbReference type="RefSeq" id="WP_102586927.1">
    <property type="nucleotide sequence ID" value="NZ_BNAE01000001.1"/>
</dbReference>
<dbReference type="Gene3D" id="3.30.1490.300">
    <property type="match status" value="1"/>
</dbReference>
<dbReference type="InterPro" id="IPR052534">
    <property type="entry name" value="Extracell_DNA_Util/SecSys_Comp"/>
</dbReference>
<dbReference type="PANTHER" id="PTHR40278:SF1">
    <property type="entry name" value="DNA UTILIZATION PROTEIN HOFN"/>
    <property type="match status" value="1"/>
</dbReference>
<keyword evidence="1" id="KW-1133">Transmembrane helix</keyword>
<protein>
    <recommendedName>
        <fullName evidence="4">General secretion pathway protein GspL</fullName>
    </recommendedName>
</protein>
<proteinExistence type="predicted"/>
<dbReference type="Pfam" id="PF05137">
    <property type="entry name" value="PilN"/>
    <property type="match status" value="1"/>
</dbReference>
<evidence type="ECO:0008006" key="4">
    <source>
        <dbReference type="Google" id="ProtNLM"/>
    </source>
</evidence>
<sequence>MTSQLQPRLVRGESFASLRRFLAWWRRSLVACLPRALRADAGTLPCQVLRVEGEQLILATPRPDGRWQRQPLPPPASREMTMPRGLARVQLLLDPSLVARRQLVLPLAAEENLRQVLEFEMDRRTPFRADDVVFDWRVLERSVANHALTLELVVVPRERLKEWRSRLAVLGFAAQCIDVLAGQPEPAARGLGVDLLASEAATGKGGTQRRINRGLALAGLCLLVAVLVVPTWRMQLAERQLGDQVEAARADALAVVDRLDVIERRHGGLQQLLERRQREPAVVARLAELARVLPDDTWLQQLELGDGRMIVQGESARAAALIERLEASPLLGAASFEAPVDTDPTSGQERFRIALRLHGGGAP</sequence>